<evidence type="ECO:0000259" key="2">
    <source>
        <dbReference type="PROSITE" id="PS51819"/>
    </source>
</evidence>
<dbReference type="Proteomes" id="UP001589838">
    <property type="component" value="Unassembled WGS sequence"/>
</dbReference>
<accession>A0ABV6KAX3</accession>
<reference evidence="3 4" key="1">
    <citation type="submission" date="2024-09" db="EMBL/GenBank/DDBJ databases">
        <authorList>
            <person name="Sun Q."/>
            <person name="Mori K."/>
        </authorList>
    </citation>
    <scope>NUCLEOTIDE SEQUENCE [LARGE SCALE GENOMIC DNA]</scope>
    <source>
        <strain evidence="3 4">NCAIM B.02610</strain>
    </source>
</reference>
<dbReference type="Pfam" id="PF13669">
    <property type="entry name" value="Glyoxalase_4"/>
    <property type="match status" value="1"/>
</dbReference>
<feature type="domain" description="VOC" evidence="2">
    <location>
        <begin position="9"/>
        <end position="148"/>
    </location>
</feature>
<dbReference type="PANTHER" id="PTHR43048:SF3">
    <property type="entry name" value="METHYLMALONYL-COA EPIMERASE, MITOCHONDRIAL"/>
    <property type="match status" value="1"/>
</dbReference>
<organism evidence="3 4">
    <name type="scientific">Halalkalibacter kiskunsagensis</name>
    <dbReference type="NCBI Taxonomy" id="1548599"/>
    <lineage>
        <taxon>Bacteria</taxon>
        <taxon>Bacillati</taxon>
        <taxon>Bacillota</taxon>
        <taxon>Bacilli</taxon>
        <taxon>Bacillales</taxon>
        <taxon>Bacillaceae</taxon>
        <taxon>Halalkalibacter</taxon>
    </lineage>
</organism>
<evidence type="ECO:0000256" key="1">
    <source>
        <dbReference type="ARBA" id="ARBA00022723"/>
    </source>
</evidence>
<dbReference type="RefSeq" id="WP_335960223.1">
    <property type="nucleotide sequence ID" value="NZ_JAXBLX010000009.1"/>
</dbReference>
<evidence type="ECO:0000313" key="3">
    <source>
        <dbReference type="EMBL" id="MFC0470414.1"/>
    </source>
</evidence>
<name>A0ABV6KAX3_9BACI</name>
<dbReference type="InterPro" id="IPR037523">
    <property type="entry name" value="VOC_core"/>
</dbReference>
<comment type="caution">
    <text evidence="3">The sequence shown here is derived from an EMBL/GenBank/DDBJ whole genome shotgun (WGS) entry which is preliminary data.</text>
</comment>
<keyword evidence="4" id="KW-1185">Reference proteome</keyword>
<dbReference type="PROSITE" id="PS51819">
    <property type="entry name" value="VOC"/>
    <property type="match status" value="1"/>
</dbReference>
<sequence length="152" mass="16953">MMGIIDKSAICQIALVVKDIEQVSKNYAELFGVEVPTIFTIPPIEESNTEYRGEPTKTRAKLAVIDLGPVVLELTEPDEEPSSWKEFLEGSGEGVHHIGFKVEDRGKVIEHFSEKGIPIRHYGEYPGGNYTFVDSTKQLGVILNIKHEPKES</sequence>
<keyword evidence="1" id="KW-0479">Metal-binding</keyword>
<dbReference type="EMBL" id="JBHLUX010000020">
    <property type="protein sequence ID" value="MFC0470414.1"/>
    <property type="molecule type" value="Genomic_DNA"/>
</dbReference>
<protein>
    <submittedName>
        <fullName evidence="3">VOC family protein</fullName>
    </submittedName>
</protein>
<dbReference type="Gene3D" id="3.10.180.10">
    <property type="entry name" value="2,3-Dihydroxybiphenyl 1,2-Dioxygenase, domain 1"/>
    <property type="match status" value="1"/>
</dbReference>
<dbReference type="InterPro" id="IPR051785">
    <property type="entry name" value="MMCE/EMCE_epimerase"/>
</dbReference>
<evidence type="ECO:0000313" key="4">
    <source>
        <dbReference type="Proteomes" id="UP001589838"/>
    </source>
</evidence>
<proteinExistence type="predicted"/>
<gene>
    <name evidence="3" type="ORF">ACFFHM_07735</name>
</gene>
<dbReference type="InterPro" id="IPR029068">
    <property type="entry name" value="Glyas_Bleomycin-R_OHBP_Dase"/>
</dbReference>
<dbReference type="SUPFAM" id="SSF54593">
    <property type="entry name" value="Glyoxalase/Bleomycin resistance protein/Dihydroxybiphenyl dioxygenase"/>
    <property type="match status" value="1"/>
</dbReference>
<dbReference type="PANTHER" id="PTHR43048">
    <property type="entry name" value="METHYLMALONYL-COA EPIMERASE"/>
    <property type="match status" value="1"/>
</dbReference>